<dbReference type="Proteomes" id="UP000263993">
    <property type="component" value="Unassembled WGS sequence"/>
</dbReference>
<dbReference type="InterPro" id="IPR011330">
    <property type="entry name" value="Glyco_hydro/deAcase_b/a-brl"/>
</dbReference>
<dbReference type="OrthoDB" id="9787041at2"/>
<evidence type="ECO:0000256" key="1">
    <source>
        <dbReference type="ARBA" id="ARBA00003236"/>
    </source>
</evidence>
<dbReference type="PANTHER" id="PTHR43123">
    <property type="entry name" value="POLYSACCHARIDE DEACETYLASE-RELATED"/>
    <property type="match status" value="1"/>
</dbReference>
<evidence type="ECO:0000256" key="4">
    <source>
        <dbReference type="ARBA" id="ARBA00032976"/>
    </source>
</evidence>
<dbReference type="GO" id="GO:0016810">
    <property type="term" value="F:hydrolase activity, acting on carbon-nitrogen (but not peptide) bonds"/>
    <property type="evidence" value="ECO:0007669"/>
    <property type="project" value="InterPro"/>
</dbReference>
<dbReference type="SUPFAM" id="SSF88713">
    <property type="entry name" value="Glycoside hydrolase/deacetylase"/>
    <property type="match status" value="1"/>
</dbReference>
<evidence type="ECO:0000313" key="7">
    <source>
        <dbReference type="Proteomes" id="UP000263993"/>
    </source>
</evidence>
<organism evidence="6 7">
    <name type="scientific">Undibacter mobilis</name>
    <dbReference type="NCBI Taxonomy" id="2292256"/>
    <lineage>
        <taxon>Bacteria</taxon>
        <taxon>Pseudomonadati</taxon>
        <taxon>Pseudomonadota</taxon>
        <taxon>Alphaproteobacteria</taxon>
        <taxon>Hyphomicrobiales</taxon>
        <taxon>Nitrobacteraceae</taxon>
        <taxon>Undibacter</taxon>
    </lineage>
</organism>
<dbReference type="EMBL" id="QRGO01000002">
    <property type="protein sequence ID" value="RDV01998.1"/>
    <property type="molecule type" value="Genomic_DNA"/>
</dbReference>
<dbReference type="PANTHER" id="PTHR43123:SF4">
    <property type="entry name" value="POLYSACCHARIDE DEACETYLASE"/>
    <property type="match status" value="1"/>
</dbReference>
<protein>
    <recommendedName>
        <fullName evidence="3">Chitooligosaccharide deacetylase</fullName>
    </recommendedName>
    <alternativeName>
        <fullName evidence="4">Nodulation protein B</fullName>
    </alternativeName>
</protein>
<dbReference type="Pfam" id="PF01522">
    <property type="entry name" value="Polysacc_deac_1"/>
    <property type="match status" value="1"/>
</dbReference>
<accession>A0A371B352</accession>
<comment type="similarity">
    <text evidence="2">Belongs to the polysaccharide deacetylase family.</text>
</comment>
<name>A0A371B352_9BRAD</name>
<dbReference type="CDD" id="cd10979">
    <property type="entry name" value="CE4_PuuE_like"/>
    <property type="match status" value="1"/>
</dbReference>
<keyword evidence="7" id="KW-1185">Reference proteome</keyword>
<feature type="domain" description="NodB homology" evidence="5">
    <location>
        <begin position="63"/>
        <end position="173"/>
    </location>
</feature>
<sequence>MHHDRFDYSPIIDRPNLRLPGNARVALWVVPNIEHFLFDRPSTSLVPFTAPFVPDVLNYGWRDYGVRVGIWRLMEALERHGIRGTVALNSDVCDRYPRIIEEGLKLKWDWMGHGTNNSTLLNSQDKAEEQGIVKGVLHKISQATGRRPKGWLGPALTESFNTLDILAEEGVEFVADWCNDDLPYQMRTTAGKMYSIPYSLEINDICAFLDLKKSADEFYRMIMDQFEVLYEEGKKSPRVMSICLHPFIIGHPFRIKYLNRALAEIAANDGVWLATGTEIIEWFKKESEAGGGRG</sequence>
<dbReference type="GO" id="GO:0005975">
    <property type="term" value="P:carbohydrate metabolic process"/>
    <property type="evidence" value="ECO:0007669"/>
    <property type="project" value="InterPro"/>
</dbReference>
<dbReference type="AlphaFoldDB" id="A0A371B352"/>
<evidence type="ECO:0000313" key="6">
    <source>
        <dbReference type="EMBL" id="RDV01998.1"/>
    </source>
</evidence>
<dbReference type="RefSeq" id="WP_115518518.1">
    <property type="nucleotide sequence ID" value="NZ_QRGO01000002.1"/>
</dbReference>
<comment type="function">
    <text evidence="1">Is involved in generating a small heat-stable compound (Nod), an acylated oligomer of N-acetylglucosamine, that stimulates mitosis in various plant protoplasts.</text>
</comment>
<proteinExistence type="inferred from homology"/>
<evidence type="ECO:0000259" key="5">
    <source>
        <dbReference type="Pfam" id="PF01522"/>
    </source>
</evidence>
<dbReference type="Gene3D" id="3.20.20.370">
    <property type="entry name" value="Glycoside hydrolase/deacetylase"/>
    <property type="match status" value="1"/>
</dbReference>
<comment type="caution">
    <text evidence="6">The sequence shown here is derived from an EMBL/GenBank/DDBJ whole genome shotgun (WGS) entry which is preliminary data.</text>
</comment>
<gene>
    <name evidence="6" type="ORF">DXH78_15445</name>
</gene>
<evidence type="ECO:0000256" key="3">
    <source>
        <dbReference type="ARBA" id="ARBA00020071"/>
    </source>
</evidence>
<evidence type="ECO:0000256" key="2">
    <source>
        <dbReference type="ARBA" id="ARBA00010973"/>
    </source>
</evidence>
<reference evidence="7" key="1">
    <citation type="submission" date="2018-08" db="EMBL/GenBank/DDBJ databases">
        <authorList>
            <person name="Kim S.-J."/>
            <person name="Jung G.-Y."/>
        </authorList>
    </citation>
    <scope>NUCLEOTIDE SEQUENCE [LARGE SCALE GENOMIC DNA]</scope>
    <source>
        <strain evidence="7">GY_H</strain>
    </source>
</reference>
<dbReference type="InterPro" id="IPR002509">
    <property type="entry name" value="NODB_dom"/>
</dbReference>